<organism evidence="2 3">
    <name type="scientific">Electrophorus voltai</name>
    <dbReference type="NCBI Taxonomy" id="2609070"/>
    <lineage>
        <taxon>Eukaryota</taxon>
        <taxon>Metazoa</taxon>
        <taxon>Chordata</taxon>
        <taxon>Craniata</taxon>
        <taxon>Vertebrata</taxon>
        <taxon>Euteleostomi</taxon>
        <taxon>Actinopterygii</taxon>
        <taxon>Neopterygii</taxon>
        <taxon>Teleostei</taxon>
        <taxon>Ostariophysi</taxon>
        <taxon>Gymnotiformes</taxon>
        <taxon>Gymnotoidei</taxon>
        <taxon>Gymnotidae</taxon>
        <taxon>Electrophorus</taxon>
    </lineage>
</organism>
<dbReference type="EMBL" id="JAROKS010000012">
    <property type="protein sequence ID" value="KAK1799177.1"/>
    <property type="molecule type" value="Genomic_DNA"/>
</dbReference>
<dbReference type="Proteomes" id="UP001239994">
    <property type="component" value="Unassembled WGS sequence"/>
</dbReference>
<feature type="compositionally biased region" description="Basic and acidic residues" evidence="1">
    <location>
        <begin position="148"/>
        <end position="157"/>
    </location>
</feature>
<dbReference type="GO" id="GO:0005634">
    <property type="term" value="C:nucleus"/>
    <property type="evidence" value="ECO:0007669"/>
    <property type="project" value="TreeGrafter"/>
</dbReference>
<name>A0AAD8ZHM3_9TELE</name>
<sequence>MQSPRRRNQPMTWTIFQFRTFVEERRRLCQLICTAWSEKHNMFFSSPRTRESDSPSYSCRRTKQSQSTSLKKRKNEIQFGEVAMAPPSLTTKPKKAAEKLQGASTGLLLSSMLGHSVVSTSKPSMARQRMMEEERERVVQAYRHLKMQKQEQQERQKTGLNRLRHP</sequence>
<protein>
    <submittedName>
        <fullName evidence="2">Uncharacterized protein</fullName>
    </submittedName>
</protein>
<evidence type="ECO:0000313" key="2">
    <source>
        <dbReference type="EMBL" id="KAK1799177.1"/>
    </source>
</evidence>
<reference evidence="2" key="1">
    <citation type="submission" date="2023-03" db="EMBL/GenBank/DDBJ databases">
        <title>Electrophorus voltai genome.</title>
        <authorList>
            <person name="Bian C."/>
        </authorList>
    </citation>
    <scope>NUCLEOTIDE SEQUENCE</scope>
    <source>
        <strain evidence="2">CB-2022</strain>
        <tissue evidence="2">Muscle</tissue>
    </source>
</reference>
<dbReference type="PANTHER" id="PTHR21838">
    <property type="entry name" value="COILED-COIL DOMAIN-CONTAINING PROTEIN 137"/>
    <property type="match status" value="1"/>
</dbReference>
<dbReference type="PANTHER" id="PTHR21838:SF2">
    <property type="entry name" value="COILED-COIL DOMAIN-CONTAINING PROTEIN 137"/>
    <property type="match status" value="1"/>
</dbReference>
<dbReference type="InterPro" id="IPR026680">
    <property type="entry name" value="CCDC137"/>
</dbReference>
<feature type="non-terminal residue" evidence="2">
    <location>
        <position position="166"/>
    </location>
</feature>
<accession>A0AAD8ZHM3</accession>
<feature type="region of interest" description="Disordered" evidence="1">
    <location>
        <begin position="145"/>
        <end position="166"/>
    </location>
</feature>
<gene>
    <name evidence="2" type="ORF">P4O66_007430</name>
</gene>
<proteinExistence type="predicted"/>
<comment type="caution">
    <text evidence="2">The sequence shown here is derived from an EMBL/GenBank/DDBJ whole genome shotgun (WGS) entry which is preliminary data.</text>
</comment>
<evidence type="ECO:0000256" key="1">
    <source>
        <dbReference type="SAM" id="MobiDB-lite"/>
    </source>
</evidence>
<feature type="region of interest" description="Disordered" evidence="1">
    <location>
        <begin position="45"/>
        <end position="75"/>
    </location>
</feature>
<feature type="compositionally biased region" description="Polar residues" evidence="1">
    <location>
        <begin position="54"/>
        <end position="69"/>
    </location>
</feature>
<keyword evidence="3" id="KW-1185">Reference proteome</keyword>
<evidence type="ECO:0000313" key="3">
    <source>
        <dbReference type="Proteomes" id="UP001239994"/>
    </source>
</evidence>
<dbReference type="AlphaFoldDB" id="A0AAD8ZHM3"/>